<dbReference type="Proteomes" id="UP001342314">
    <property type="component" value="Unassembled WGS sequence"/>
</dbReference>
<reference evidence="1 2" key="1">
    <citation type="submission" date="2021-12" db="EMBL/GenBank/DDBJ databases">
        <title>High titer production of polyol ester of fatty acids by Rhodotorula paludigena BS15 towards product separation-free biomass refinery.</title>
        <authorList>
            <person name="Mano J."/>
            <person name="Ono H."/>
            <person name="Tanaka T."/>
            <person name="Naito K."/>
            <person name="Sushida H."/>
            <person name="Ike M."/>
            <person name="Tokuyasu K."/>
            <person name="Kitaoka M."/>
        </authorList>
    </citation>
    <scope>NUCLEOTIDE SEQUENCE [LARGE SCALE GENOMIC DNA]</scope>
    <source>
        <strain evidence="1 2">BS15</strain>
    </source>
</reference>
<proteinExistence type="predicted"/>
<gene>
    <name evidence="1" type="ORF">Rhopal_005961-T1</name>
</gene>
<organism evidence="1 2">
    <name type="scientific">Rhodotorula paludigena</name>
    <dbReference type="NCBI Taxonomy" id="86838"/>
    <lineage>
        <taxon>Eukaryota</taxon>
        <taxon>Fungi</taxon>
        <taxon>Dikarya</taxon>
        <taxon>Basidiomycota</taxon>
        <taxon>Pucciniomycotina</taxon>
        <taxon>Microbotryomycetes</taxon>
        <taxon>Sporidiobolales</taxon>
        <taxon>Sporidiobolaceae</taxon>
        <taxon>Rhodotorula</taxon>
    </lineage>
</organism>
<name>A0AAV5GWG6_9BASI</name>
<dbReference type="EMBL" id="BQKY01000012">
    <property type="protein sequence ID" value="GJN92918.1"/>
    <property type="molecule type" value="Genomic_DNA"/>
</dbReference>
<accession>A0AAV5GWG6</accession>
<protein>
    <submittedName>
        <fullName evidence="1">Uncharacterized protein</fullName>
    </submittedName>
</protein>
<comment type="caution">
    <text evidence="1">The sequence shown here is derived from an EMBL/GenBank/DDBJ whole genome shotgun (WGS) entry which is preliminary data.</text>
</comment>
<dbReference type="AlphaFoldDB" id="A0AAV5GWG6"/>
<keyword evidence="2" id="KW-1185">Reference proteome</keyword>
<evidence type="ECO:0000313" key="1">
    <source>
        <dbReference type="EMBL" id="GJN92918.1"/>
    </source>
</evidence>
<sequence>MTERRIDWHTMMMDDDGEVRAEHPVFFQYLEATEREQDTMSPDAWHNPMMRVDEKLDAEHAFASLPHWQWIDDSV</sequence>
<evidence type="ECO:0000313" key="2">
    <source>
        <dbReference type="Proteomes" id="UP001342314"/>
    </source>
</evidence>